<protein>
    <submittedName>
        <fullName evidence="1">Uncharacterized protein</fullName>
    </submittedName>
</protein>
<evidence type="ECO:0000313" key="1">
    <source>
        <dbReference type="EMBL" id="HBP29608.1"/>
    </source>
</evidence>
<accession>A0A356LFS0</accession>
<organism evidence="1 2">
    <name type="scientific">Advenella kashmirensis</name>
    <dbReference type="NCBI Taxonomy" id="310575"/>
    <lineage>
        <taxon>Bacteria</taxon>
        <taxon>Pseudomonadati</taxon>
        <taxon>Pseudomonadota</taxon>
        <taxon>Betaproteobacteria</taxon>
        <taxon>Burkholderiales</taxon>
        <taxon>Alcaligenaceae</taxon>
    </lineage>
</organism>
<evidence type="ECO:0000313" key="2">
    <source>
        <dbReference type="Proteomes" id="UP000264036"/>
    </source>
</evidence>
<proteinExistence type="predicted"/>
<gene>
    <name evidence="1" type="ORF">DD666_09360</name>
</gene>
<comment type="caution">
    <text evidence="1">The sequence shown here is derived from an EMBL/GenBank/DDBJ whole genome shotgun (WGS) entry which is preliminary data.</text>
</comment>
<reference evidence="1 2" key="1">
    <citation type="journal article" date="2018" name="Nat. Biotechnol.">
        <title>A standardized bacterial taxonomy based on genome phylogeny substantially revises the tree of life.</title>
        <authorList>
            <person name="Parks D.H."/>
            <person name="Chuvochina M."/>
            <person name="Waite D.W."/>
            <person name="Rinke C."/>
            <person name="Skarshewski A."/>
            <person name="Chaumeil P.A."/>
            <person name="Hugenholtz P."/>
        </authorList>
    </citation>
    <scope>NUCLEOTIDE SEQUENCE [LARGE SCALE GENOMIC DNA]</scope>
    <source>
        <strain evidence="1">UBA10707</strain>
    </source>
</reference>
<name>A0A356LFS0_9BURK</name>
<sequence>MQVCRRWFLRYIWQDFIFSNGAVSMGVVKFNEFTLKIRNGATFQIRANTGSEAIKKLVKAQGCTPDNITVIDVREVIVNRK</sequence>
<dbReference type="AlphaFoldDB" id="A0A356LFS0"/>
<dbReference type="EMBL" id="DOEK01000025">
    <property type="protein sequence ID" value="HBP29608.1"/>
    <property type="molecule type" value="Genomic_DNA"/>
</dbReference>
<dbReference type="Proteomes" id="UP000264036">
    <property type="component" value="Unassembled WGS sequence"/>
</dbReference>